<organism evidence="8 9">
    <name type="scientific">Talaromyces islandicus</name>
    <name type="common">Penicillium islandicum</name>
    <dbReference type="NCBI Taxonomy" id="28573"/>
    <lineage>
        <taxon>Eukaryota</taxon>
        <taxon>Fungi</taxon>
        <taxon>Dikarya</taxon>
        <taxon>Ascomycota</taxon>
        <taxon>Pezizomycotina</taxon>
        <taxon>Eurotiomycetes</taxon>
        <taxon>Eurotiomycetidae</taxon>
        <taxon>Eurotiales</taxon>
        <taxon>Trichocomaceae</taxon>
        <taxon>Talaromyces</taxon>
        <taxon>Talaromyces sect. Islandici</taxon>
    </lineage>
</organism>
<evidence type="ECO:0000256" key="2">
    <source>
        <dbReference type="ARBA" id="ARBA00022692"/>
    </source>
</evidence>
<evidence type="ECO:0000256" key="6">
    <source>
        <dbReference type="SAM" id="Phobius"/>
    </source>
</evidence>
<evidence type="ECO:0000259" key="7">
    <source>
        <dbReference type="Pfam" id="PF00324"/>
    </source>
</evidence>
<feature type="transmembrane region" description="Helical" evidence="6">
    <location>
        <begin position="486"/>
        <end position="506"/>
    </location>
</feature>
<dbReference type="GO" id="GO:0015171">
    <property type="term" value="F:amino acid transmembrane transporter activity"/>
    <property type="evidence" value="ECO:0007669"/>
    <property type="project" value="TreeGrafter"/>
</dbReference>
<dbReference type="PANTHER" id="PTHR43341:SF6">
    <property type="entry name" value="AMINO ACID TRANSPORTER (EUROFUNG)"/>
    <property type="match status" value="1"/>
</dbReference>
<feature type="transmembrane region" description="Helical" evidence="6">
    <location>
        <begin position="412"/>
        <end position="432"/>
    </location>
</feature>
<evidence type="ECO:0000256" key="4">
    <source>
        <dbReference type="ARBA" id="ARBA00023136"/>
    </source>
</evidence>
<reference evidence="8 9" key="1">
    <citation type="submission" date="2015-04" db="EMBL/GenBank/DDBJ databases">
        <authorList>
            <person name="Syromyatnikov M.Y."/>
            <person name="Popov V.N."/>
        </authorList>
    </citation>
    <scope>NUCLEOTIDE SEQUENCE [LARGE SCALE GENOMIC DNA]</scope>
    <source>
        <strain evidence="8">WF-38-12</strain>
    </source>
</reference>
<comment type="subcellular location">
    <subcellularLocation>
        <location evidence="1">Membrane</location>
        <topology evidence="1">Multi-pass membrane protein</topology>
    </subcellularLocation>
</comment>
<proteinExistence type="predicted"/>
<keyword evidence="3 6" id="KW-1133">Transmembrane helix</keyword>
<feature type="transmembrane region" description="Helical" evidence="6">
    <location>
        <begin position="338"/>
        <end position="362"/>
    </location>
</feature>
<dbReference type="Gene3D" id="1.20.1740.10">
    <property type="entry name" value="Amino acid/polyamine transporter I"/>
    <property type="match status" value="1"/>
</dbReference>
<gene>
    <name evidence="8" type="ORF">PISL3812_04590</name>
</gene>
<dbReference type="PIRSF" id="PIRSF006060">
    <property type="entry name" value="AA_transporter"/>
    <property type="match status" value="1"/>
</dbReference>
<dbReference type="Pfam" id="PF00324">
    <property type="entry name" value="AA_permease"/>
    <property type="match status" value="1"/>
</dbReference>
<feature type="transmembrane region" description="Helical" evidence="6">
    <location>
        <begin position="132"/>
        <end position="151"/>
    </location>
</feature>
<keyword evidence="2 6" id="KW-0812">Transmembrane</keyword>
<dbReference type="OrthoDB" id="10062876at2759"/>
<evidence type="ECO:0000313" key="8">
    <source>
        <dbReference type="EMBL" id="CRG87572.1"/>
    </source>
</evidence>
<dbReference type="STRING" id="28573.A0A0U1LWX6"/>
<evidence type="ECO:0000256" key="1">
    <source>
        <dbReference type="ARBA" id="ARBA00004141"/>
    </source>
</evidence>
<feature type="transmembrane region" description="Helical" evidence="6">
    <location>
        <begin position="75"/>
        <end position="96"/>
    </location>
</feature>
<feature type="transmembrane region" description="Helical" evidence="6">
    <location>
        <begin position="383"/>
        <end position="400"/>
    </location>
</feature>
<keyword evidence="9" id="KW-1185">Reference proteome</keyword>
<accession>A0A0U1LWX6</accession>
<dbReference type="InterPro" id="IPR004841">
    <property type="entry name" value="AA-permease/SLC12A_dom"/>
</dbReference>
<name>A0A0U1LWX6_TALIS</name>
<dbReference type="PANTHER" id="PTHR43341">
    <property type="entry name" value="AMINO ACID PERMEASE"/>
    <property type="match status" value="1"/>
</dbReference>
<dbReference type="GO" id="GO:0016020">
    <property type="term" value="C:membrane"/>
    <property type="evidence" value="ECO:0007669"/>
    <property type="project" value="UniProtKB-SubCell"/>
</dbReference>
<keyword evidence="4 6" id="KW-0472">Membrane</keyword>
<feature type="region of interest" description="Disordered" evidence="5">
    <location>
        <begin position="1"/>
        <end position="21"/>
    </location>
</feature>
<sequence length="555" mass="61048">MSAAKYPEKGPPSPSVDIGTDDEVARGASTEIIPESQSLHRKLRGKEVQLFAIGGAIGTSLYVQMGSALPKGGPAGLFIAFLIWGAVMWAVNECFAEMVTYLPIPSPFIRFGSAWVDGALGFAMAWNFFLNMAFLVPFEIVAMNILFTFWTDKIPVEAVVVAMIVLYAILNVVTVRYFGISEFYLSIFKVLLMIGLFLFVFITMLGGNPLHDRYGFRYWNNPGAFVSHLEPGGTGKFLGVLSCVYQASFSICGPEYISMVAAETENPRKILPPAFRSFVWRILVFFVGSALCMGIVIPYNDSTLNAILGGDISGSGTGAASPYVISMERLKISGLPDLVNALIMTSIFSAGNGLLFSATRTLHGMALEGHAPHFFSRCTKGGVPIWALLCSLSFCLLAFLQVNSSSAEVLNYLVDLVTCCQLINYGFTALTYRHFYSALKKQGISRDTLPYKGRFQPYTSYFAMGGTTFMVLAGGYDLFLTGGWSVMWFFLDYGMIGFFIIAFAFWKLFFRSKYVRPGTANLSLGGLKEEIDNYEALIPPREAGKVDKVLNFIFE</sequence>
<feature type="domain" description="Amino acid permease/ SLC12A" evidence="7">
    <location>
        <begin position="48"/>
        <end position="513"/>
    </location>
</feature>
<dbReference type="AlphaFoldDB" id="A0A0U1LWX6"/>
<evidence type="ECO:0000256" key="3">
    <source>
        <dbReference type="ARBA" id="ARBA00022989"/>
    </source>
</evidence>
<dbReference type="InterPro" id="IPR050524">
    <property type="entry name" value="APC_YAT"/>
</dbReference>
<feature type="transmembrane region" description="Helical" evidence="6">
    <location>
        <begin position="461"/>
        <end position="480"/>
    </location>
</feature>
<feature type="transmembrane region" description="Helical" evidence="6">
    <location>
        <begin position="158"/>
        <end position="178"/>
    </location>
</feature>
<dbReference type="OMA" id="FLDYGMI"/>
<evidence type="ECO:0000256" key="5">
    <source>
        <dbReference type="SAM" id="MobiDB-lite"/>
    </source>
</evidence>
<feature type="transmembrane region" description="Helical" evidence="6">
    <location>
        <begin position="278"/>
        <end position="299"/>
    </location>
</feature>
<evidence type="ECO:0000313" key="9">
    <source>
        <dbReference type="Proteomes" id="UP000054383"/>
    </source>
</evidence>
<protein>
    <submittedName>
        <fullName evidence="8">General amino acid permease AGP2</fullName>
    </submittedName>
</protein>
<dbReference type="Proteomes" id="UP000054383">
    <property type="component" value="Unassembled WGS sequence"/>
</dbReference>
<feature type="transmembrane region" description="Helical" evidence="6">
    <location>
        <begin position="184"/>
        <end position="207"/>
    </location>
</feature>
<dbReference type="EMBL" id="CVMT01000003">
    <property type="protein sequence ID" value="CRG87572.1"/>
    <property type="molecule type" value="Genomic_DNA"/>
</dbReference>